<evidence type="ECO:0000256" key="1">
    <source>
        <dbReference type="SAM" id="MobiDB-lite"/>
    </source>
</evidence>
<gene>
    <name evidence="2" type="ORF">NDU88_009725</name>
</gene>
<protein>
    <submittedName>
        <fullName evidence="2">Uncharacterized protein</fullName>
    </submittedName>
</protein>
<accession>A0AAV7S0I7</accession>
<feature type="region of interest" description="Disordered" evidence="1">
    <location>
        <begin position="1"/>
        <end position="54"/>
    </location>
</feature>
<dbReference type="EMBL" id="JANPWB010000009">
    <property type="protein sequence ID" value="KAJ1157009.1"/>
    <property type="molecule type" value="Genomic_DNA"/>
</dbReference>
<evidence type="ECO:0000313" key="2">
    <source>
        <dbReference type="EMBL" id="KAJ1157009.1"/>
    </source>
</evidence>
<dbReference type="Proteomes" id="UP001066276">
    <property type="component" value="Chromosome 5"/>
</dbReference>
<evidence type="ECO:0000313" key="3">
    <source>
        <dbReference type="Proteomes" id="UP001066276"/>
    </source>
</evidence>
<dbReference type="AlphaFoldDB" id="A0AAV7S0I7"/>
<name>A0AAV7S0I7_PLEWA</name>
<comment type="caution">
    <text evidence="2">The sequence shown here is derived from an EMBL/GenBank/DDBJ whole genome shotgun (WGS) entry which is preliminary data.</text>
</comment>
<proteinExistence type="predicted"/>
<reference evidence="2" key="1">
    <citation type="journal article" date="2022" name="bioRxiv">
        <title>Sequencing and chromosome-scale assembly of the giantPleurodeles waltlgenome.</title>
        <authorList>
            <person name="Brown T."/>
            <person name="Elewa A."/>
            <person name="Iarovenko S."/>
            <person name="Subramanian E."/>
            <person name="Araus A.J."/>
            <person name="Petzold A."/>
            <person name="Susuki M."/>
            <person name="Suzuki K.-i.T."/>
            <person name="Hayashi T."/>
            <person name="Toyoda A."/>
            <person name="Oliveira C."/>
            <person name="Osipova E."/>
            <person name="Leigh N.D."/>
            <person name="Simon A."/>
            <person name="Yun M.H."/>
        </authorList>
    </citation>
    <scope>NUCLEOTIDE SEQUENCE</scope>
    <source>
        <strain evidence="2">20211129_DDA</strain>
        <tissue evidence="2">Liver</tissue>
    </source>
</reference>
<keyword evidence="3" id="KW-1185">Reference proteome</keyword>
<organism evidence="2 3">
    <name type="scientific">Pleurodeles waltl</name>
    <name type="common">Iberian ribbed newt</name>
    <dbReference type="NCBI Taxonomy" id="8319"/>
    <lineage>
        <taxon>Eukaryota</taxon>
        <taxon>Metazoa</taxon>
        <taxon>Chordata</taxon>
        <taxon>Craniata</taxon>
        <taxon>Vertebrata</taxon>
        <taxon>Euteleostomi</taxon>
        <taxon>Amphibia</taxon>
        <taxon>Batrachia</taxon>
        <taxon>Caudata</taxon>
        <taxon>Salamandroidea</taxon>
        <taxon>Salamandridae</taxon>
        <taxon>Pleurodelinae</taxon>
        <taxon>Pleurodeles</taxon>
    </lineage>
</organism>
<sequence length="75" mass="8377">MRTNQPSPEEGETEEDQGSPRGKRVVVRSSQTQGEQRRDGASRTQNGWRSERINAVGEVTVIGITSDRPGREREP</sequence>